<reference evidence="2 3" key="2">
    <citation type="submission" date="2020-03" db="EMBL/GenBank/DDBJ databases">
        <title>Campylobacter portucalensis sp. nov., a new species of Campylobacter isolated from the reproductive tract of bulls.</title>
        <authorList>
            <person name="Silva M.F."/>
            <person name="Pereira G."/>
            <person name="Carneiro C."/>
            <person name="Hemphill A."/>
            <person name="Mateus L."/>
            <person name="Lopes-Da-Costa L."/>
            <person name="Silva E."/>
        </authorList>
    </citation>
    <scope>NUCLEOTIDE SEQUENCE [LARGE SCALE GENOMIC DNA]</scope>
    <source>
        <strain evidence="2 3">FMV-PI01</strain>
    </source>
</reference>
<keyword evidence="3" id="KW-1185">Reference proteome</keyword>
<evidence type="ECO:0000259" key="1">
    <source>
        <dbReference type="PROSITE" id="PS50987"/>
    </source>
</evidence>
<dbReference type="Gene3D" id="1.10.10.10">
    <property type="entry name" value="Winged helix-like DNA-binding domain superfamily/Winged helix DNA-binding domain"/>
    <property type="match status" value="1"/>
</dbReference>
<dbReference type="PROSITE" id="PS50987">
    <property type="entry name" value="HTH_ARSR_2"/>
    <property type="match status" value="1"/>
</dbReference>
<comment type="caution">
    <text evidence="2">The sequence shown here is derived from an EMBL/GenBank/DDBJ whole genome shotgun (WGS) entry which is preliminary data.</text>
</comment>
<dbReference type="InterPro" id="IPR036388">
    <property type="entry name" value="WH-like_DNA-bd_sf"/>
</dbReference>
<dbReference type="GO" id="GO:0006276">
    <property type="term" value="P:plasmid maintenance"/>
    <property type="evidence" value="ECO:0007669"/>
    <property type="project" value="InterPro"/>
</dbReference>
<name>A0A6L5WKQ9_9BACT</name>
<dbReference type="Proteomes" id="UP000476338">
    <property type="component" value="Unassembled WGS sequence"/>
</dbReference>
<organism evidence="2 3">
    <name type="scientific">Campylobacter portucalensis</name>
    <dbReference type="NCBI Taxonomy" id="2608384"/>
    <lineage>
        <taxon>Bacteria</taxon>
        <taxon>Pseudomonadati</taxon>
        <taxon>Campylobacterota</taxon>
        <taxon>Epsilonproteobacteria</taxon>
        <taxon>Campylobacterales</taxon>
        <taxon>Campylobacteraceae</taxon>
        <taxon>Campylobacter</taxon>
    </lineage>
</organism>
<dbReference type="GO" id="GO:0006260">
    <property type="term" value="P:DNA replication"/>
    <property type="evidence" value="ECO:0007669"/>
    <property type="project" value="InterPro"/>
</dbReference>
<feature type="domain" description="HTH arsR-type" evidence="1">
    <location>
        <begin position="1"/>
        <end position="76"/>
    </location>
</feature>
<sequence length="76" mass="8779">MKDEIFKAIIGEKKFEILEFLLKNQDKNGFVTLSILEISSATKISRPTIIATLKFLESKKILKKLKNGVYKFLVFK</sequence>
<gene>
    <name evidence="2" type="ORF">F1B92_05300</name>
</gene>
<evidence type="ECO:0000313" key="3">
    <source>
        <dbReference type="Proteomes" id="UP000476338"/>
    </source>
</evidence>
<dbReference type="RefSeq" id="WP_154570852.1">
    <property type="nucleotide sequence ID" value="NZ_VWSJ01000019.1"/>
</dbReference>
<dbReference type="InterPro" id="IPR036390">
    <property type="entry name" value="WH_DNA-bd_sf"/>
</dbReference>
<dbReference type="InterPro" id="IPR008813">
    <property type="entry name" value="Plasmid_replication_RepL"/>
</dbReference>
<dbReference type="InterPro" id="IPR001845">
    <property type="entry name" value="HTH_ArsR_DNA-bd_dom"/>
</dbReference>
<evidence type="ECO:0000313" key="2">
    <source>
        <dbReference type="EMBL" id="MSN96585.1"/>
    </source>
</evidence>
<dbReference type="EMBL" id="VWSJ01000019">
    <property type="protein sequence ID" value="MSN96585.1"/>
    <property type="molecule type" value="Genomic_DNA"/>
</dbReference>
<proteinExistence type="predicted"/>
<accession>A0A6L5WKQ9</accession>
<protein>
    <submittedName>
        <fullName evidence="2">ArsR family transcriptional regulator</fullName>
    </submittedName>
</protein>
<dbReference type="Pfam" id="PF05732">
    <property type="entry name" value="RepL"/>
    <property type="match status" value="1"/>
</dbReference>
<reference evidence="2 3" key="1">
    <citation type="submission" date="2019-09" db="EMBL/GenBank/DDBJ databases">
        <authorList>
            <person name="Silva M."/>
            <person name="Pereira G."/>
            <person name="Lopes-Da-Costa L."/>
            <person name="Silva E."/>
        </authorList>
    </citation>
    <scope>NUCLEOTIDE SEQUENCE [LARGE SCALE GENOMIC DNA]</scope>
    <source>
        <strain evidence="2 3">FMV-PI01</strain>
    </source>
</reference>
<dbReference type="SUPFAM" id="SSF46785">
    <property type="entry name" value="Winged helix' DNA-binding domain"/>
    <property type="match status" value="1"/>
</dbReference>
<dbReference type="GO" id="GO:0003700">
    <property type="term" value="F:DNA-binding transcription factor activity"/>
    <property type="evidence" value="ECO:0007669"/>
    <property type="project" value="InterPro"/>
</dbReference>
<dbReference type="AlphaFoldDB" id="A0A6L5WKQ9"/>